<keyword evidence="2" id="KW-1185">Reference proteome</keyword>
<dbReference type="AlphaFoldDB" id="A0A7C9GN69"/>
<name>A0A7C9GN69_9SPHN</name>
<evidence type="ECO:0000313" key="2">
    <source>
        <dbReference type="Proteomes" id="UP000481327"/>
    </source>
</evidence>
<comment type="caution">
    <text evidence="1">The sequence shown here is derived from an EMBL/GenBank/DDBJ whole genome shotgun (WGS) entry which is preliminary data.</text>
</comment>
<gene>
    <name evidence="1" type="ORF">F3168_00115</name>
</gene>
<dbReference type="OrthoDB" id="4711589at2"/>
<organism evidence="1 2">
    <name type="scientific">Sandarakinorhabdus fusca</name>
    <dbReference type="NCBI Taxonomy" id="1439888"/>
    <lineage>
        <taxon>Bacteria</taxon>
        <taxon>Pseudomonadati</taxon>
        <taxon>Pseudomonadota</taxon>
        <taxon>Alphaproteobacteria</taxon>
        <taxon>Sphingomonadales</taxon>
        <taxon>Sphingosinicellaceae</taxon>
        <taxon>Sandarakinorhabdus</taxon>
    </lineage>
</organism>
<proteinExistence type="predicted"/>
<evidence type="ECO:0000313" key="1">
    <source>
        <dbReference type="EMBL" id="MQT15670.1"/>
    </source>
</evidence>
<reference evidence="1 2" key="1">
    <citation type="submission" date="2019-09" db="EMBL/GenBank/DDBJ databases">
        <title>Polymorphobacter sp. isolated from a lake in China.</title>
        <authorList>
            <person name="Liu Z."/>
        </authorList>
    </citation>
    <scope>NUCLEOTIDE SEQUENCE [LARGE SCALE GENOMIC DNA]</scope>
    <source>
        <strain evidence="1 2">D40P</strain>
    </source>
</reference>
<dbReference type="EMBL" id="WIOL01000001">
    <property type="protein sequence ID" value="MQT15670.1"/>
    <property type="molecule type" value="Genomic_DNA"/>
</dbReference>
<dbReference type="Proteomes" id="UP000481327">
    <property type="component" value="Unassembled WGS sequence"/>
</dbReference>
<dbReference type="RefSeq" id="WP_152576150.1">
    <property type="nucleotide sequence ID" value="NZ_JAATJI010000001.1"/>
</dbReference>
<accession>A0A7C9GN69</accession>
<protein>
    <submittedName>
        <fullName evidence="1">Uncharacterized protein</fullName>
    </submittedName>
</protein>
<sequence>MTLVLAGYEEVIYMAADRLTTLQSASQVERFDEHENKMLIIQAFDALFILGYSGTAYVDGQPMDQWLAKIIHDLMPAPEISWGTATIFHDPRKLRSAAYISFHLKKCIESEPKITQCQLIFAGFWRKGSIDTPLLHKWSKGWKYAANSPKPFGNVPNRTAFEMIGNVPTEESIRKLIAETYLEVDVDSERVGAKRVAKFIQKCSAESAYIGDDVNVVAINPNGGNISVEFFRGIPKTNPVTFSQQPASLNTVFCPWLLFHTMTQSPTMLSTYVSIEGYPTVRFFNATEKPHDRHGRLIAIDTQVRKTWPPR</sequence>